<sequence length="38" mass="4414">MDTNNWRPNTPNGEPTMDTADWRTQLQLGSQQRIVNKV</sequence>
<accession>A0AAV5MN64</accession>
<organism evidence="1 2">
    <name type="scientific">Rubroshorea leprosula</name>
    <dbReference type="NCBI Taxonomy" id="152421"/>
    <lineage>
        <taxon>Eukaryota</taxon>
        <taxon>Viridiplantae</taxon>
        <taxon>Streptophyta</taxon>
        <taxon>Embryophyta</taxon>
        <taxon>Tracheophyta</taxon>
        <taxon>Spermatophyta</taxon>
        <taxon>Magnoliopsida</taxon>
        <taxon>eudicotyledons</taxon>
        <taxon>Gunneridae</taxon>
        <taxon>Pentapetalae</taxon>
        <taxon>rosids</taxon>
        <taxon>malvids</taxon>
        <taxon>Malvales</taxon>
        <taxon>Dipterocarpaceae</taxon>
        <taxon>Rubroshorea</taxon>
    </lineage>
</organism>
<keyword evidence="2" id="KW-1185">Reference proteome</keyword>
<dbReference type="EMBL" id="BPVZ01000500">
    <property type="protein sequence ID" value="GKV51441.1"/>
    <property type="molecule type" value="Genomic_DNA"/>
</dbReference>
<dbReference type="AlphaFoldDB" id="A0AAV5MN64"/>
<dbReference type="Proteomes" id="UP001054252">
    <property type="component" value="Unassembled WGS sequence"/>
</dbReference>
<proteinExistence type="predicted"/>
<protein>
    <submittedName>
        <fullName evidence="1">Uncharacterized protein</fullName>
    </submittedName>
</protein>
<reference evidence="1 2" key="1">
    <citation type="journal article" date="2021" name="Commun. Biol.">
        <title>The genome of Shorea leprosula (Dipterocarpaceae) highlights the ecological relevance of drought in aseasonal tropical rainforests.</title>
        <authorList>
            <person name="Ng K.K.S."/>
            <person name="Kobayashi M.J."/>
            <person name="Fawcett J.A."/>
            <person name="Hatakeyama M."/>
            <person name="Paape T."/>
            <person name="Ng C.H."/>
            <person name="Ang C.C."/>
            <person name="Tnah L.H."/>
            <person name="Lee C.T."/>
            <person name="Nishiyama T."/>
            <person name="Sese J."/>
            <person name="O'Brien M.J."/>
            <person name="Copetti D."/>
            <person name="Mohd Noor M.I."/>
            <person name="Ong R.C."/>
            <person name="Putra M."/>
            <person name="Sireger I.Z."/>
            <person name="Indrioko S."/>
            <person name="Kosugi Y."/>
            <person name="Izuno A."/>
            <person name="Isagi Y."/>
            <person name="Lee S.L."/>
            <person name="Shimizu K.K."/>
        </authorList>
    </citation>
    <scope>NUCLEOTIDE SEQUENCE [LARGE SCALE GENOMIC DNA]</scope>
    <source>
        <strain evidence="1">214</strain>
    </source>
</reference>
<evidence type="ECO:0000313" key="1">
    <source>
        <dbReference type="EMBL" id="GKV51441.1"/>
    </source>
</evidence>
<comment type="caution">
    <text evidence="1">The sequence shown here is derived from an EMBL/GenBank/DDBJ whole genome shotgun (WGS) entry which is preliminary data.</text>
</comment>
<name>A0AAV5MN64_9ROSI</name>
<evidence type="ECO:0000313" key="2">
    <source>
        <dbReference type="Proteomes" id="UP001054252"/>
    </source>
</evidence>
<gene>
    <name evidence="1" type="ORF">SLEP1_g58099</name>
</gene>